<reference evidence="3" key="1">
    <citation type="submission" date="2025-08" db="UniProtKB">
        <authorList>
            <consortium name="RefSeq"/>
        </authorList>
    </citation>
    <scope>IDENTIFICATION</scope>
</reference>
<evidence type="ECO:0000256" key="1">
    <source>
        <dbReference type="SAM" id="SignalP"/>
    </source>
</evidence>
<dbReference type="Proteomes" id="UP000694867">
    <property type="component" value="Unplaced"/>
</dbReference>
<accession>A0AAJ6QRI7</accession>
<dbReference type="SUPFAM" id="SSF47565">
    <property type="entry name" value="Insect pheromone/odorant-binding proteins"/>
    <property type="match status" value="1"/>
</dbReference>
<evidence type="ECO:0000313" key="3">
    <source>
        <dbReference type="RefSeq" id="XP_003741537.1"/>
    </source>
</evidence>
<proteinExistence type="predicted"/>
<name>A0AAJ6QRI7_9ACAR</name>
<organism evidence="2 3">
    <name type="scientific">Galendromus occidentalis</name>
    <name type="common">western predatory mite</name>
    <dbReference type="NCBI Taxonomy" id="34638"/>
    <lineage>
        <taxon>Eukaryota</taxon>
        <taxon>Metazoa</taxon>
        <taxon>Ecdysozoa</taxon>
        <taxon>Arthropoda</taxon>
        <taxon>Chelicerata</taxon>
        <taxon>Arachnida</taxon>
        <taxon>Acari</taxon>
        <taxon>Parasitiformes</taxon>
        <taxon>Mesostigmata</taxon>
        <taxon>Gamasina</taxon>
        <taxon>Phytoseioidea</taxon>
        <taxon>Phytoseiidae</taxon>
        <taxon>Typhlodrominae</taxon>
        <taxon>Galendromus</taxon>
    </lineage>
</organism>
<dbReference type="GO" id="GO:0005549">
    <property type="term" value="F:odorant binding"/>
    <property type="evidence" value="ECO:0007669"/>
    <property type="project" value="InterPro"/>
</dbReference>
<gene>
    <name evidence="3" type="primary">LOC100907454</name>
</gene>
<dbReference type="InterPro" id="IPR036728">
    <property type="entry name" value="PBP_GOBP_sf"/>
</dbReference>
<protein>
    <submittedName>
        <fullName evidence="3">Uncharacterized protein LOC100907454</fullName>
    </submittedName>
</protein>
<dbReference type="AlphaFoldDB" id="A0AAJ6QRI7"/>
<dbReference type="KEGG" id="goe:100907454"/>
<sequence length="164" mass="18208">MKVFVLAAFVGLALAAPQAQQGASGGAPKNPIIEWGKCNQLKPSEGERTSKAAVVDKCLQQLPLPDPEKASQAEIDKHRESVTTCALKAEGWFDDKGVYKFDRARNEIKNKKLDSEIESQVLVKHDECQKEATEKHTDFINQVQLYQACMDYNISQICGIKVMV</sequence>
<keyword evidence="2" id="KW-1185">Reference proteome</keyword>
<keyword evidence="1" id="KW-0732">Signal</keyword>
<evidence type="ECO:0000313" key="2">
    <source>
        <dbReference type="Proteomes" id="UP000694867"/>
    </source>
</evidence>
<dbReference type="GeneID" id="100907454"/>
<feature type="chain" id="PRO_5042560873" evidence="1">
    <location>
        <begin position="16"/>
        <end position="164"/>
    </location>
</feature>
<feature type="signal peptide" evidence="1">
    <location>
        <begin position="1"/>
        <end position="15"/>
    </location>
</feature>
<dbReference type="RefSeq" id="XP_003741537.1">
    <property type="nucleotide sequence ID" value="XM_003741489.2"/>
</dbReference>